<organism evidence="8 9">
    <name type="scientific">Porphyromonas levii</name>
    <dbReference type="NCBI Taxonomy" id="28114"/>
    <lineage>
        <taxon>Bacteria</taxon>
        <taxon>Pseudomonadati</taxon>
        <taxon>Bacteroidota</taxon>
        <taxon>Bacteroidia</taxon>
        <taxon>Bacteroidales</taxon>
        <taxon>Porphyromonadaceae</taxon>
        <taxon>Porphyromonas</taxon>
    </lineage>
</organism>
<dbReference type="EMBL" id="SPNC01000090">
    <property type="protein sequence ID" value="TFH94739.1"/>
    <property type="molecule type" value="Genomic_DNA"/>
</dbReference>
<evidence type="ECO:0000256" key="6">
    <source>
        <dbReference type="ARBA" id="ARBA00023237"/>
    </source>
</evidence>
<keyword evidence="3" id="KW-0732">Signal</keyword>
<gene>
    <name evidence="8" type="ORF">E4P47_06290</name>
</gene>
<dbReference type="AlphaFoldDB" id="A0A4Y8WP99"/>
<dbReference type="PROSITE" id="PS51257">
    <property type="entry name" value="PROKAR_LIPOPROTEIN"/>
    <property type="match status" value="1"/>
</dbReference>
<proteinExistence type="inferred from homology"/>
<dbReference type="STRING" id="1122973.GCA_000379925_01136"/>
<evidence type="ECO:0000256" key="7">
    <source>
        <dbReference type="ARBA" id="ARBA00023288"/>
    </source>
</evidence>
<keyword evidence="4" id="KW-0472">Membrane</keyword>
<evidence type="ECO:0000256" key="2">
    <source>
        <dbReference type="ARBA" id="ARBA00007248"/>
    </source>
</evidence>
<evidence type="ECO:0000256" key="1">
    <source>
        <dbReference type="ARBA" id="ARBA00004442"/>
    </source>
</evidence>
<evidence type="ECO:0000256" key="4">
    <source>
        <dbReference type="ARBA" id="ARBA00023136"/>
    </source>
</evidence>
<name>A0A4Y8WP99_9PORP</name>
<dbReference type="Pfam" id="PF08842">
    <property type="entry name" value="Mfa2"/>
    <property type="match status" value="1"/>
</dbReference>
<dbReference type="InterPro" id="IPR014941">
    <property type="entry name" value="FimB/Mfa2/Mfa3"/>
</dbReference>
<dbReference type="Gene3D" id="2.60.40.2090">
    <property type="match status" value="1"/>
</dbReference>
<evidence type="ECO:0000256" key="3">
    <source>
        <dbReference type="ARBA" id="ARBA00022729"/>
    </source>
</evidence>
<comment type="caution">
    <text evidence="8">The sequence shown here is derived from an EMBL/GenBank/DDBJ whole genome shotgun (WGS) entry which is preliminary data.</text>
</comment>
<protein>
    <submittedName>
        <fullName evidence="8">Uncharacterized protein</fullName>
    </submittedName>
</protein>
<dbReference type="Proteomes" id="UP000297225">
    <property type="component" value="Unassembled WGS sequence"/>
</dbReference>
<evidence type="ECO:0000313" key="9">
    <source>
        <dbReference type="Proteomes" id="UP000297225"/>
    </source>
</evidence>
<dbReference type="GO" id="GO:0009279">
    <property type="term" value="C:cell outer membrane"/>
    <property type="evidence" value="ECO:0007669"/>
    <property type="project" value="UniProtKB-SubCell"/>
</dbReference>
<dbReference type="RefSeq" id="WP_134849776.1">
    <property type="nucleotide sequence ID" value="NZ_CP197400.1"/>
</dbReference>
<comment type="subcellular location">
    <subcellularLocation>
        <location evidence="1">Cell outer membrane</location>
    </subcellularLocation>
</comment>
<comment type="similarity">
    <text evidence="2">Belongs to the bacteroidetes fimbrillin superfamily. FimB/Mfa2 family.</text>
</comment>
<dbReference type="Gene3D" id="2.60.40.2100">
    <property type="match status" value="1"/>
</dbReference>
<dbReference type="OrthoDB" id="1013388at2"/>
<keyword evidence="7" id="KW-0449">Lipoprotein</keyword>
<evidence type="ECO:0000313" key="8">
    <source>
        <dbReference type="EMBL" id="TFH94739.1"/>
    </source>
</evidence>
<sequence>MMRVSSITLVLSAFVVLLFTGCDKYIYEDLEECPQGVFISFYHQTPCMDEPTAVGEVDGLHVFAFDLHDKLVKIERVAGMVDLVKAYKVELPPVEKGQYSFIAWAGGTDKYFSLNEYIVGKTTKEEVMLTLRSKDGNALALDGHQVWRGESKVVSLPDRKEFGSVFDEVAINMLEVTNRLNLELKLHESVCEELDIDDFKITISSANGTSLINGRMPLGAAQLTYPGTEISRNESSVRLAYTLMELKSGYNNVLSVYNTKEDKVYFKQDLLGKVLLENPNVNLECTHDFDIVMEIEDKCKDCPDNHLVVHIMINNYTIHSYAVELANRY</sequence>
<keyword evidence="6" id="KW-0998">Cell outer membrane</keyword>
<keyword evidence="5" id="KW-0564">Palmitate</keyword>
<reference evidence="8 9" key="1">
    <citation type="submission" date="2019-03" db="EMBL/GenBank/DDBJ databases">
        <title>Porphyromonas levii Isolated from the Uterus of Dairy Cows.</title>
        <authorList>
            <person name="Francis A.M."/>
        </authorList>
    </citation>
    <scope>NUCLEOTIDE SEQUENCE [LARGE SCALE GENOMIC DNA]</scope>
    <source>
        <strain evidence="8 9">AF5678</strain>
    </source>
</reference>
<keyword evidence="9" id="KW-1185">Reference proteome</keyword>
<accession>A0A4Y8WP99</accession>
<evidence type="ECO:0000256" key="5">
    <source>
        <dbReference type="ARBA" id="ARBA00023139"/>
    </source>
</evidence>